<dbReference type="InterPro" id="IPR002083">
    <property type="entry name" value="MATH/TRAF_dom"/>
</dbReference>
<dbReference type="SUPFAM" id="SSF49599">
    <property type="entry name" value="TRAF domain-like"/>
    <property type="match status" value="1"/>
</dbReference>
<sequence length="117" mass="13239">MTEEGNLELRILNLEKLMHYETQQTLSPAKCIRGLAWKISVNPCSIFRHHAKANATQYKALQFFLQCNGGDDSSTWSCHASATLHIVSQKEGVDVIVHQLIKIHQLIPLNDHNFLSC</sequence>
<evidence type="ECO:0000313" key="2">
    <source>
        <dbReference type="EMBL" id="KAI1694523.1"/>
    </source>
</evidence>
<dbReference type="AlphaFoldDB" id="A0AAD4MM34"/>
<protein>
    <submittedName>
        <fullName evidence="2">MATH domain-containing protein</fullName>
    </submittedName>
</protein>
<accession>A0AAD4MM34</accession>
<comment type="caution">
    <text evidence="2">The sequence shown here is derived from an EMBL/GenBank/DDBJ whole genome shotgun (WGS) entry which is preliminary data.</text>
</comment>
<reference evidence="2" key="1">
    <citation type="submission" date="2022-01" db="EMBL/GenBank/DDBJ databases">
        <title>Genome Sequence Resource for Two Populations of Ditylenchus destructor, the Migratory Endoparasitic Phytonematode.</title>
        <authorList>
            <person name="Zhang H."/>
            <person name="Lin R."/>
            <person name="Xie B."/>
        </authorList>
    </citation>
    <scope>NUCLEOTIDE SEQUENCE</scope>
    <source>
        <strain evidence="2">BazhouSP</strain>
    </source>
</reference>
<organism evidence="2 3">
    <name type="scientific">Ditylenchus destructor</name>
    <dbReference type="NCBI Taxonomy" id="166010"/>
    <lineage>
        <taxon>Eukaryota</taxon>
        <taxon>Metazoa</taxon>
        <taxon>Ecdysozoa</taxon>
        <taxon>Nematoda</taxon>
        <taxon>Chromadorea</taxon>
        <taxon>Rhabditida</taxon>
        <taxon>Tylenchina</taxon>
        <taxon>Tylenchomorpha</taxon>
        <taxon>Sphaerularioidea</taxon>
        <taxon>Anguinidae</taxon>
        <taxon>Anguininae</taxon>
        <taxon>Ditylenchus</taxon>
    </lineage>
</organism>
<dbReference type="InterPro" id="IPR008974">
    <property type="entry name" value="TRAF-like"/>
</dbReference>
<evidence type="ECO:0000259" key="1">
    <source>
        <dbReference type="Pfam" id="PF00917"/>
    </source>
</evidence>
<name>A0AAD4MM34_9BILA</name>
<dbReference type="Pfam" id="PF00917">
    <property type="entry name" value="MATH"/>
    <property type="match status" value="1"/>
</dbReference>
<dbReference type="EMBL" id="JAKKPZ010000500">
    <property type="protein sequence ID" value="KAI1694523.1"/>
    <property type="molecule type" value="Genomic_DNA"/>
</dbReference>
<dbReference type="Proteomes" id="UP001201812">
    <property type="component" value="Unassembled WGS sequence"/>
</dbReference>
<proteinExistence type="predicted"/>
<dbReference type="Gene3D" id="2.60.210.10">
    <property type="entry name" value="Apoptosis, Tumor Necrosis Factor Receptor Associated Protein 2, Chain A"/>
    <property type="match status" value="1"/>
</dbReference>
<feature type="domain" description="MATH" evidence="1">
    <location>
        <begin position="14"/>
        <end position="91"/>
    </location>
</feature>
<keyword evidence="3" id="KW-1185">Reference proteome</keyword>
<evidence type="ECO:0000313" key="3">
    <source>
        <dbReference type="Proteomes" id="UP001201812"/>
    </source>
</evidence>
<gene>
    <name evidence="2" type="ORF">DdX_20068</name>
</gene>